<keyword evidence="1" id="KW-0862">Zinc</keyword>
<reference evidence="4" key="1">
    <citation type="submission" date="2024-02" db="UniProtKB">
        <authorList>
            <consortium name="WormBaseParasite"/>
        </authorList>
    </citation>
    <scope>IDENTIFICATION</scope>
</reference>
<dbReference type="WBParaSite" id="MBELARI_LOCUS10347">
    <property type="protein sequence ID" value="MBELARI_LOCUS10347"/>
    <property type="gene ID" value="MBELARI_LOCUS10347"/>
</dbReference>
<sequence>MNASTSQTETRAKQTPRLIPIRLLPNRLRNNSKNITKPQKHSADDYMRFVADRFVRTGNNMLTVRKCTEESMSDAIVLGRLEFRGDCDLGSLMCIAPLCGRTFDSIQVLAYHLSYSHQNIRLTGDHEKCLVCGQNIGGEHAKRTHLLRKHNDLSKRHNEQCLEQRGTIISPESPAAKRIIGDRSTFLVSAFEHNSTKTRDDALTDF</sequence>
<keyword evidence="3" id="KW-1185">Reference proteome</keyword>
<dbReference type="GO" id="GO:0008270">
    <property type="term" value="F:zinc ion binding"/>
    <property type="evidence" value="ECO:0007669"/>
    <property type="project" value="UniProtKB-KW"/>
</dbReference>
<dbReference type="AlphaFoldDB" id="A0AAF3E8V1"/>
<evidence type="ECO:0000256" key="1">
    <source>
        <dbReference type="PROSITE-ProRule" id="PRU00042"/>
    </source>
</evidence>
<dbReference type="InterPro" id="IPR013087">
    <property type="entry name" value="Znf_C2H2_type"/>
</dbReference>
<proteinExistence type="predicted"/>
<protein>
    <submittedName>
        <fullName evidence="4">C2H2-type domain-containing protein</fullName>
    </submittedName>
</protein>
<dbReference type="PROSITE" id="PS50157">
    <property type="entry name" value="ZINC_FINGER_C2H2_2"/>
    <property type="match status" value="1"/>
</dbReference>
<evidence type="ECO:0000259" key="2">
    <source>
        <dbReference type="PROSITE" id="PS50157"/>
    </source>
</evidence>
<keyword evidence="1" id="KW-0863">Zinc-finger</keyword>
<accession>A0AAF3E8V1</accession>
<evidence type="ECO:0000313" key="3">
    <source>
        <dbReference type="Proteomes" id="UP000887575"/>
    </source>
</evidence>
<dbReference type="PROSITE" id="PS00028">
    <property type="entry name" value="ZINC_FINGER_C2H2_1"/>
    <property type="match status" value="1"/>
</dbReference>
<feature type="domain" description="C2H2-type" evidence="2">
    <location>
        <begin position="92"/>
        <end position="122"/>
    </location>
</feature>
<evidence type="ECO:0000313" key="4">
    <source>
        <dbReference type="WBParaSite" id="MBELARI_LOCUS10347"/>
    </source>
</evidence>
<dbReference type="Proteomes" id="UP000887575">
    <property type="component" value="Unassembled WGS sequence"/>
</dbReference>
<organism evidence="3 4">
    <name type="scientific">Mesorhabditis belari</name>
    <dbReference type="NCBI Taxonomy" id="2138241"/>
    <lineage>
        <taxon>Eukaryota</taxon>
        <taxon>Metazoa</taxon>
        <taxon>Ecdysozoa</taxon>
        <taxon>Nematoda</taxon>
        <taxon>Chromadorea</taxon>
        <taxon>Rhabditida</taxon>
        <taxon>Rhabditina</taxon>
        <taxon>Rhabditomorpha</taxon>
        <taxon>Rhabditoidea</taxon>
        <taxon>Rhabditidae</taxon>
        <taxon>Mesorhabditinae</taxon>
        <taxon>Mesorhabditis</taxon>
    </lineage>
</organism>
<keyword evidence="1" id="KW-0479">Metal-binding</keyword>
<name>A0AAF3E8V1_9BILA</name>